<organism evidence="2 3">
    <name type="scientific">Streptomyces hesseae</name>
    <dbReference type="NCBI Taxonomy" id="3075519"/>
    <lineage>
        <taxon>Bacteria</taxon>
        <taxon>Bacillati</taxon>
        <taxon>Actinomycetota</taxon>
        <taxon>Actinomycetes</taxon>
        <taxon>Kitasatosporales</taxon>
        <taxon>Streptomycetaceae</taxon>
        <taxon>Streptomyces</taxon>
    </lineage>
</organism>
<dbReference type="InterPro" id="IPR045745">
    <property type="entry name" value="HTH_58_Actinobacteria-type"/>
</dbReference>
<comment type="caution">
    <text evidence="2">The sequence shown here is derived from an EMBL/GenBank/DDBJ whole genome shotgun (WGS) entry which is preliminary data.</text>
</comment>
<dbReference type="Pfam" id="PF19575">
    <property type="entry name" value="HTH_58"/>
    <property type="match status" value="1"/>
</dbReference>
<accession>A0ABU2SYX9</accession>
<dbReference type="Proteomes" id="UP001180531">
    <property type="component" value="Unassembled WGS sequence"/>
</dbReference>
<evidence type="ECO:0000259" key="1">
    <source>
        <dbReference type="Pfam" id="PF19575"/>
    </source>
</evidence>
<name>A0ABU2SYX9_9ACTN</name>
<evidence type="ECO:0000313" key="2">
    <source>
        <dbReference type="EMBL" id="MDT0453105.1"/>
    </source>
</evidence>
<protein>
    <submittedName>
        <fullName evidence="2">Helix-turn-helix domain-containing protein</fullName>
    </submittedName>
</protein>
<keyword evidence="3" id="KW-1185">Reference proteome</keyword>
<dbReference type="EMBL" id="JAVRFI010000027">
    <property type="protein sequence ID" value="MDT0453105.1"/>
    <property type="molecule type" value="Genomic_DNA"/>
</dbReference>
<sequence length="66" mass="7156">MDKGKRITGAAREEIAGVIKNEYEGGKTIRAVAETHGRSYGFVHSVLTASGAHLRTRSGSTRRKNN</sequence>
<dbReference type="RefSeq" id="WP_311614688.1">
    <property type="nucleotide sequence ID" value="NZ_JAVRFI010000027.1"/>
</dbReference>
<reference evidence="2" key="1">
    <citation type="submission" date="2024-05" db="EMBL/GenBank/DDBJ databases">
        <title>30 novel species of actinomycetes from the DSMZ collection.</title>
        <authorList>
            <person name="Nouioui I."/>
        </authorList>
    </citation>
    <scope>NUCLEOTIDE SEQUENCE</scope>
    <source>
        <strain evidence="2">DSM 40473</strain>
    </source>
</reference>
<proteinExistence type="predicted"/>
<gene>
    <name evidence="2" type="ORF">RM609_29030</name>
</gene>
<feature type="domain" description="Helix-turn-helix" evidence="1">
    <location>
        <begin position="2"/>
        <end position="62"/>
    </location>
</feature>
<evidence type="ECO:0000313" key="3">
    <source>
        <dbReference type="Proteomes" id="UP001180531"/>
    </source>
</evidence>